<evidence type="ECO:0000256" key="1">
    <source>
        <dbReference type="SAM" id="Phobius"/>
    </source>
</evidence>
<evidence type="ECO:0000313" key="3">
    <source>
        <dbReference type="EMBL" id="KAJ7309989.1"/>
    </source>
</evidence>
<dbReference type="AlphaFoldDB" id="A0AAD7EC78"/>
<gene>
    <name evidence="3" type="ORF">DFH08DRAFT_1088172</name>
</gene>
<comment type="caution">
    <text evidence="3">The sequence shown here is derived from an EMBL/GenBank/DDBJ whole genome shotgun (WGS) entry which is preliminary data.</text>
</comment>
<name>A0AAD7EC78_9AGAR</name>
<dbReference type="Pfam" id="PF20152">
    <property type="entry name" value="DUF6534"/>
    <property type="match status" value="1"/>
</dbReference>
<proteinExistence type="predicted"/>
<dbReference type="Proteomes" id="UP001218218">
    <property type="component" value="Unassembled WGS sequence"/>
</dbReference>
<keyword evidence="1" id="KW-1133">Transmembrane helix</keyword>
<dbReference type="EMBL" id="JARIHO010000080">
    <property type="protein sequence ID" value="KAJ7309989.1"/>
    <property type="molecule type" value="Genomic_DNA"/>
</dbReference>
<feature type="transmembrane region" description="Helical" evidence="1">
    <location>
        <begin position="163"/>
        <end position="182"/>
    </location>
</feature>
<feature type="transmembrane region" description="Helical" evidence="1">
    <location>
        <begin position="15"/>
        <end position="39"/>
    </location>
</feature>
<feature type="domain" description="DUF6534" evidence="2">
    <location>
        <begin position="168"/>
        <end position="253"/>
    </location>
</feature>
<dbReference type="InterPro" id="IPR045339">
    <property type="entry name" value="DUF6534"/>
</dbReference>
<dbReference type="PANTHER" id="PTHR40465:SF1">
    <property type="entry name" value="DUF6534 DOMAIN-CONTAINING PROTEIN"/>
    <property type="match status" value="1"/>
</dbReference>
<reference evidence="3" key="1">
    <citation type="submission" date="2023-03" db="EMBL/GenBank/DDBJ databases">
        <title>Massive genome expansion in bonnet fungi (Mycena s.s.) driven by repeated elements and novel gene families across ecological guilds.</title>
        <authorList>
            <consortium name="Lawrence Berkeley National Laboratory"/>
            <person name="Harder C.B."/>
            <person name="Miyauchi S."/>
            <person name="Viragh M."/>
            <person name="Kuo A."/>
            <person name="Thoen E."/>
            <person name="Andreopoulos B."/>
            <person name="Lu D."/>
            <person name="Skrede I."/>
            <person name="Drula E."/>
            <person name="Henrissat B."/>
            <person name="Morin E."/>
            <person name="Kohler A."/>
            <person name="Barry K."/>
            <person name="LaButti K."/>
            <person name="Morin E."/>
            <person name="Salamov A."/>
            <person name="Lipzen A."/>
            <person name="Mereny Z."/>
            <person name="Hegedus B."/>
            <person name="Baldrian P."/>
            <person name="Stursova M."/>
            <person name="Weitz H."/>
            <person name="Taylor A."/>
            <person name="Grigoriev I.V."/>
            <person name="Nagy L.G."/>
            <person name="Martin F."/>
            <person name="Kauserud H."/>
        </authorList>
    </citation>
    <scope>NUCLEOTIDE SEQUENCE</scope>
    <source>
        <strain evidence="3">CBHHK002</strain>
    </source>
</reference>
<organism evidence="3 4">
    <name type="scientific">Mycena albidolilacea</name>
    <dbReference type="NCBI Taxonomy" id="1033008"/>
    <lineage>
        <taxon>Eukaryota</taxon>
        <taxon>Fungi</taxon>
        <taxon>Dikarya</taxon>
        <taxon>Basidiomycota</taxon>
        <taxon>Agaricomycotina</taxon>
        <taxon>Agaricomycetes</taxon>
        <taxon>Agaricomycetidae</taxon>
        <taxon>Agaricales</taxon>
        <taxon>Marasmiineae</taxon>
        <taxon>Mycenaceae</taxon>
        <taxon>Mycena</taxon>
    </lineage>
</organism>
<sequence>MSATPETVKLFLGPIYVGTILSTCLFGVCASQFTTYFLSARRLQDSLSVRALVLWELLISIFCGATSVYFVWLYLVDNYFNPGFMASAPWPLGAVPMLSVLSACPVQIFMAYRVFALSKSYFLVGLLVLLTIANVGIALATSVIAFGLLFADGSQLTPLADSWLAITVVNDLSLTLSLIYYLHRHRTGFTKTDTVIRRLMRSALESAAFATFFSIMILIMFTVLPKTGLHLMFSQPMGRIYTSTLLSTLNARETLRDGMGGIYELGESGVDVTHFDLRSNPSDRAPVAVKITVDDVTDTNRLHRTSRGDKPTEIHGSGWVSNVGAV</sequence>
<protein>
    <recommendedName>
        <fullName evidence="2">DUF6534 domain-containing protein</fullName>
    </recommendedName>
</protein>
<evidence type="ECO:0000259" key="2">
    <source>
        <dbReference type="Pfam" id="PF20152"/>
    </source>
</evidence>
<feature type="transmembrane region" description="Helical" evidence="1">
    <location>
        <begin position="203"/>
        <end position="224"/>
    </location>
</feature>
<accession>A0AAD7EC78</accession>
<evidence type="ECO:0000313" key="4">
    <source>
        <dbReference type="Proteomes" id="UP001218218"/>
    </source>
</evidence>
<keyword evidence="1" id="KW-0812">Transmembrane</keyword>
<feature type="transmembrane region" description="Helical" evidence="1">
    <location>
        <begin position="51"/>
        <end position="75"/>
    </location>
</feature>
<feature type="transmembrane region" description="Helical" evidence="1">
    <location>
        <begin position="95"/>
        <end position="115"/>
    </location>
</feature>
<keyword evidence="4" id="KW-1185">Reference proteome</keyword>
<keyword evidence="1" id="KW-0472">Membrane</keyword>
<dbReference type="PANTHER" id="PTHR40465">
    <property type="entry name" value="CHROMOSOME 1, WHOLE GENOME SHOTGUN SEQUENCE"/>
    <property type="match status" value="1"/>
</dbReference>
<feature type="transmembrane region" description="Helical" evidence="1">
    <location>
        <begin position="122"/>
        <end position="151"/>
    </location>
</feature>